<dbReference type="GO" id="GO:0043590">
    <property type="term" value="C:bacterial nucleoid"/>
    <property type="evidence" value="ECO:0007669"/>
    <property type="project" value="TreeGrafter"/>
</dbReference>
<comment type="similarity">
    <text evidence="4">Belongs to the RecO family.</text>
</comment>
<dbReference type="EMBL" id="MFQW01000022">
    <property type="protein sequence ID" value="OGH86352.1"/>
    <property type="molecule type" value="Genomic_DNA"/>
</dbReference>
<dbReference type="NCBIfam" id="TIGR00613">
    <property type="entry name" value="reco"/>
    <property type="match status" value="1"/>
</dbReference>
<evidence type="ECO:0000313" key="7">
    <source>
        <dbReference type="Proteomes" id="UP000178349"/>
    </source>
</evidence>
<dbReference type="GO" id="GO:0006302">
    <property type="term" value="P:double-strand break repair"/>
    <property type="evidence" value="ECO:0007669"/>
    <property type="project" value="TreeGrafter"/>
</dbReference>
<dbReference type="SUPFAM" id="SSF50249">
    <property type="entry name" value="Nucleic acid-binding proteins"/>
    <property type="match status" value="1"/>
</dbReference>
<dbReference type="InterPro" id="IPR012340">
    <property type="entry name" value="NA-bd_OB-fold"/>
</dbReference>
<feature type="domain" description="DNA replication/recombination mediator RecO N-terminal" evidence="5">
    <location>
        <begin position="4"/>
        <end position="72"/>
    </location>
</feature>
<dbReference type="InterPro" id="IPR022572">
    <property type="entry name" value="DNA_rep/recomb_RecO_N"/>
</dbReference>
<dbReference type="Pfam" id="PF11967">
    <property type="entry name" value="RecO_N"/>
    <property type="match status" value="1"/>
</dbReference>
<dbReference type="HAMAP" id="MF_00201">
    <property type="entry name" value="RecO"/>
    <property type="match status" value="1"/>
</dbReference>
<evidence type="ECO:0000256" key="2">
    <source>
        <dbReference type="ARBA" id="ARBA00023172"/>
    </source>
</evidence>
<dbReference type="AlphaFoldDB" id="A0A1F6NQX3"/>
<organism evidence="6 7">
    <name type="scientific">Candidatus Magasanikbacteria bacterium RIFOXYC12_FULL_33_11</name>
    <dbReference type="NCBI Taxonomy" id="1798701"/>
    <lineage>
        <taxon>Bacteria</taxon>
        <taxon>Candidatus Magasanikiibacteriota</taxon>
    </lineage>
</organism>
<protein>
    <recommendedName>
        <fullName evidence="4">DNA repair protein RecO</fullName>
    </recommendedName>
    <alternativeName>
        <fullName evidence="4">Recombination protein O</fullName>
    </alternativeName>
</protein>
<gene>
    <name evidence="4" type="primary">recO</name>
    <name evidence="6" type="ORF">A2493_03685</name>
</gene>
<proteinExistence type="inferred from homology"/>
<keyword evidence="3 4" id="KW-0234">DNA repair</keyword>
<accession>A0A1F6NQX3</accession>
<comment type="function">
    <text evidence="4">Involved in DNA repair and RecF pathway recombination.</text>
</comment>
<evidence type="ECO:0000313" key="6">
    <source>
        <dbReference type="EMBL" id="OGH86352.1"/>
    </source>
</evidence>
<dbReference type="GO" id="GO:0006310">
    <property type="term" value="P:DNA recombination"/>
    <property type="evidence" value="ECO:0007669"/>
    <property type="project" value="UniProtKB-UniRule"/>
</dbReference>
<keyword evidence="1 4" id="KW-0227">DNA damage</keyword>
<evidence type="ECO:0000256" key="1">
    <source>
        <dbReference type="ARBA" id="ARBA00022763"/>
    </source>
</evidence>
<dbReference type="InterPro" id="IPR037278">
    <property type="entry name" value="ARFGAP/RecO"/>
</dbReference>
<name>A0A1F6NQX3_9BACT</name>
<dbReference type="SUPFAM" id="SSF57863">
    <property type="entry name" value="ArfGap/RecO-like zinc finger"/>
    <property type="match status" value="1"/>
</dbReference>
<dbReference type="PANTHER" id="PTHR33991">
    <property type="entry name" value="DNA REPAIR PROTEIN RECO"/>
    <property type="match status" value="1"/>
</dbReference>
<dbReference type="InterPro" id="IPR003717">
    <property type="entry name" value="RecO"/>
</dbReference>
<keyword evidence="2 4" id="KW-0233">DNA recombination</keyword>
<comment type="caution">
    <text evidence="6">The sequence shown here is derived from an EMBL/GenBank/DDBJ whole genome shotgun (WGS) entry which is preliminary data.</text>
</comment>
<dbReference type="Proteomes" id="UP000178349">
    <property type="component" value="Unassembled WGS sequence"/>
</dbReference>
<reference evidence="6 7" key="1">
    <citation type="journal article" date="2016" name="Nat. Commun.">
        <title>Thousands of microbial genomes shed light on interconnected biogeochemical processes in an aquifer system.</title>
        <authorList>
            <person name="Anantharaman K."/>
            <person name="Brown C.T."/>
            <person name="Hug L.A."/>
            <person name="Sharon I."/>
            <person name="Castelle C.J."/>
            <person name="Probst A.J."/>
            <person name="Thomas B.C."/>
            <person name="Singh A."/>
            <person name="Wilkins M.J."/>
            <person name="Karaoz U."/>
            <person name="Brodie E.L."/>
            <person name="Williams K.H."/>
            <person name="Hubbard S.S."/>
            <person name="Banfield J.F."/>
        </authorList>
    </citation>
    <scope>NUCLEOTIDE SEQUENCE [LARGE SCALE GENOMIC DNA]</scope>
</reference>
<evidence type="ECO:0000259" key="5">
    <source>
        <dbReference type="Pfam" id="PF11967"/>
    </source>
</evidence>
<evidence type="ECO:0000256" key="3">
    <source>
        <dbReference type="ARBA" id="ARBA00023204"/>
    </source>
</evidence>
<evidence type="ECO:0000256" key="4">
    <source>
        <dbReference type="HAMAP-Rule" id="MF_00201"/>
    </source>
</evidence>
<dbReference type="Pfam" id="PF02565">
    <property type="entry name" value="RecO_C"/>
    <property type="match status" value="1"/>
</dbReference>
<sequence>MLSIVLSRKDFREHDQIVSLYSKDDGKLGLMVRGVKKIVSKNSAHLEPFSIVDITVEKGKDFSYLIRVQSVDYLRNIRENLHKSLVASYIVSIVDNFFAEEERDLKFFVFLESFLFALNDLVEMDDKKSLLMLDSFMVNVLYFLGFNLSSEEKIAGSSVFEMLQILEKGDYEELFNIDFDLYSAKNVHMSIHTWCEHFLERKVVDWAKTCIV</sequence>
<dbReference type="PANTHER" id="PTHR33991:SF1">
    <property type="entry name" value="DNA REPAIR PROTEIN RECO"/>
    <property type="match status" value="1"/>
</dbReference>
<dbReference type="Gene3D" id="2.40.50.140">
    <property type="entry name" value="Nucleic acid-binding proteins"/>
    <property type="match status" value="1"/>
</dbReference>